<evidence type="ECO:0000256" key="3">
    <source>
        <dbReference type="ARBA" id="ARBA00022692"/>
    </source>
</evidence>
<dbReference type="GO" id="GO:0012505">
    <property type="term" value="C:endomembrane system"/>
    <property type="evidence" value="ECO:0007669"/>
    <property type="project" value="UniProtKB-SubCell"/>
</dbReference>
<dbReference type="Pfam" id="PF23321">
    <property type="entry name" value="R1_ABCA1"/>
    <property type="match status" value="1"/>
</dbReference>
<evidence type="ECO:0000313" key="15">
    <source>
        <dbReference type="Proteomes" id="UP000007648"/>
    </source>
</evidence>
<dbReference type="InterPro" id="IPR003593">
    <property type="entry name" value="AAA+_ATPase"/>
</dbReference>
<feature type="transmembrane region" description="Helical" evidence="12">
    <location>
        <begin position="1159"/>
        <end position="1179"/>
    </location>
</feature>
<evidence type="ECO:0000256" key="11">
    <source>
        <dbReference type="ARBA" id="ARBA00050894"/>
    </source>
</evidence>
<keyword evidence="9 12" id="KW-0472">Membrane</keyword>
<keyword evidence="6" id="KW-0067">ATP-binding</keyword>
<dbReference type="GO" id="GO:0016887">
    <property type="term" value="F:ATP hydrolysis activity"/>
    <property type="evidence" value="ECO:0007669"/>
    <property type="project" value="InterPro"/>
</dbReference>
<evidence type="ECO:0000256" key="5">
    <source>
        <dbReference type="ARBA" id="ARBA00022741"/>
    </source>
</evidence>
<dbReference type="PROSITE" id="PS50893">
    <property type="entry name" value="ABC_TRANSPORTER_2"/>
    <property type="match status" value="2"/>
</dbReference>
<dbReference type="InterPro" id="IPR017871">
    <property type="entry name" value="ABC_transporter-like_CS"/>
</dbReference>
<dbReference type="GO" id="GO:0005524">
    <property type="term" value="F:ATP binding"/>
    <property type="evidence" value="ECO:0007669"/>
    <property type="project" value="UniProtKB-KW"/>
</dbReference>
<dbReference type="FunFam" id="3.40.50.300:FF:000465">
    <property type="entry name" value="ATP-binding cassette, sub-family A (ABC1), member 3"/>
    <property type="match status" value="1"/>
</dbReference>
<keyword evidence="2" id="KW-0813">Transport</keyword>
<dbReference type="PROSITE" id="PS00211">
    <property type="entry name" value="ABC_TRANSPORTER_1"/>
    <property type="match status" value="1"/>
</dbReference>
<keyword evidence="4" id="KW-0677">Repeat</keyword>
<evidence type="ECO:0000256" key="1">
    <source>
        <dbReference type="ARBA" id="ARBA00004127"/>
    </source>
</evidence>
<proteinExistence type="predicted"/>
<evidence type="ECO:0000256" key="8">
    <source>
        <dbReference type="ARBA" id="ARBA00023055"/>
    </source>
</evidence>
<dbReference type="PANTHER" id="PTHR19229">
    <property type="entry name" value="ATP-BINDING CASSETTE TRANSPORTER SUBFAMILY A ABCA"/>
    <property type="match status" value="1"/>
</dbReference>
<dbReference type="GO" id="GO:0005319">
    <property type="term" value="F:lipid transporter activity"/>
    <property type="evidence" value="ECO:0007669"/>
    <property type="project" value="TreeGrafter"/>
</dbReference>
<evidence type="ECO:0000256" key="7">
    <source>
        <dbReference type="ARBA" id="ARBA00022989"/>
    </source>
</evidence>
<reference evidence="14" key="2">
    <citation type="submission" date="2025-08" db="UniProtKB">
        <authorList>
            <consortium name="Ensembl"/>
        </authorList>
    </citation>
    <scope>IDENTIFICATION</scope>
</reference>
<evidence type="ECO:0000256" key="10">
    <source>
        <dbReference type="ARBA" id="ARBA00023180"/>
    </source>
</evidence>
<dbReference type="GeneTree" id="ENSGT00940000155289"/>
<evidence type="ECO:0000256" key="4">
    <source>
        <dbReference type="ARBA" id="ARBA00022737"/>
    </source>
</evidence>
<evidence type="ECO:0000256" key="2">
    <source>
        <dbReference type="ARBA" id="ARBA00022448"/>
    </source>
</evidence>
<evidence type="ECO:0000256" key="9">
    <source>
        <dbReference type="ARBA" id="ARBA00023136"/>
    </source>
</evidence>
<feature type="transmembrane region" description="Helical" evidence="12">
    <location>
        <begin position="1118"/>
        <end position="1138"/>
    </location>
</feature>
<dbReference type="InterPro" id="IPR026082">
    <property type="entry name" value="ABCA"/>
</dbReference>
<dbReference type="GO" id="GO:0140359">
    <property type="term" value="F:ABC-type transporter activity"/>
    <property type="evidence" value="ECO:0007669"/>
    <property type="project" value="InterPro"/>
</dbReference>
<feature type="transmembrane region" description="Helical" evidence="12">
    <location>
        <begin position="1228"/>
        <end position="1249"/>
    </location>
</feature>
<dbReference type="Gene3D" id="3.40.50.300">
    <property type="entry name" value="P-loop containing nucleotide triphosphate hydrolases"/>
    <property type="match status" value="2"/>
</dbReference>
<keyword evidence="3 12" id="KW-0812">Transmembrane</keyword>
<keyword evidence="5" id="KW-0547">Nucleotide-binding</keyword>
<dbReference type="GO" id="GO:0005737">
    <property type="term" value="C:cytoplasm"/>
    <property type="evidence" value="ECO:0007669"/>
    <property type="project" value="UniProtKB-ARBA"/>
</dbReference>
<feature type="domain" description="ABC transporter" evidence="13">
    <location>
        <begin position="1399"/>
        <end position="1632"/>
    </location>
</feature>
<accession>G3VCU2</accession>
<feature type="transmembrane region" description="Helical" evidence="12">
    <location>
        <begin position="471"/>
        <end position="495"/>
    </location>
</feature>
<feature type="transmembrane region" description="Helical" evidence="12">
    <location>
        <begin position="396"/>
        <end position="417"/>
    </location>
</feature>
<dbReference type="Pfam" id="PF12698">
    <property type="entry name" value="ABC2_membrane_3"/>
    <property type="match status" value="2"/>
</dbReference>
<dbReference type="Pfam" id="PF00005">
    <property type="entry name" value="ABC_tran"/>
    <property type="match status" value="2"/>
</dbReference>
<reference evidence="14" key="3">
    <citation type="submission" date="2025-09" db="UniProtKB">
        <authorList>
            <consortium name="Ensembl"/>
        </authorList>
    </citation>
    <scope>IDENTIFICATION</scope>
</reference>
<name>G3VCU2_SARHA</name>
<dbReference type="FunFam" id="3.40.50.300:FF:000327">
    <property type="entry name" value="ATP-binding cassette sub-family A member 3"/>
    <property type="match status" value="1"/>
</dbReference>
<dbReference type="SMART" id="SM00382">
    <property type="entry name" value="AAA"/>
    <property type="match status" value="2"/>
</dbReference>
<evidence type="ECO:0000313" key="14">
    <source>
        <dbReference type="Ensembl" id="ENSSHAP00000000996.2"/>
    </source>
</evidence>
<comment type="subcellular location">
    <subcellularLocation>
        <location evidence="1">Endomembrane system</location>
        <topology evidence="1">Multi-pass membrane protein</topology>
    </subcellularLocation>
</comment>
<dbReference type="PANTHER" id="PTHR19229:SF98">
    <property type="entry name" value="PHOSPHOLIPID-TRANSPORTING ATPASE ABCA3"/>
    <property type="match status" value="1"/>
</dbReference>
<dbReference type="InterPro" id="IPR013525">
    <property type="entry name" value="ABC2_TM"/>
</dbReference>
<dbReference type="InParanoid" id="G3VCU2"/>
<sequence>MSKEAVYKVTASWDLELEGKLYRSKTRQMMVFKQLRLLLWKNYILKKRNILVTIIEILLPLLLLGILIWLRLIIKSKKFNAILYDNQFIDDLPVFFKNRSTDDLWELVYIPSNSEVVKDITEEVQKALHKNLRVRGFLSEDDFKDYIKKHDHSSQVLAAIVFDHIFLKRDDPLPLKVKYSLRFHHYSQNNQFSKIILGTLQLTWKTNILFPLIPTLGPREPTYSDGGEPGYIREGFLAVQHAVNKAIMRYHAPEAANNIFNKITLIVKRFPYPAFFMDHFLEILQHMLPLLLVLAFTFTVLNIIRSIVLEKEKKLKEYMLMMGLHNWLHWFSWFLVFFITFSIVIFFITILFHIKVKNGMAIFTKSNPVLIFFFLMCFAISSISFGFMISTFFNKANLAATTGGVLYFVIYIPYFLIEPQYSSLSYRQKLLSCLLSNVAMALGILLIVNFEKKGIGMQWKEFMSPINVNDNFTLGHVVLMLLYDSVFYGLVAWYIEAVFPGEYGMPQPWYFFLLPSYWLKKPKMILKEKEEEDLEKSPQHEFFESDPTDLQVGIKIKNLSKTFKKGKKTKEAVRNLNLNLYEGQITVLLGHNGAGKTTTLSILTGLFPPTSGQVYISGYEISQNMVHIRKNLGVCPQHNIFFDEITVAEHLSFYAQLKGLPKKKCQEEIDHILGILKMEPNRHAFSRTLSGGMKRKVSIGIALIAGSKVVMLDEPTSGMDPISRRATWDLLQQQKSKRTIMLTTHFMDEADLLGDRIAIMAKGELQCCGSSLFLKHKYGAGYHLIIVKEPRCNIEEISHLILNYVPTATMESNVAAELSFILPKESSYKFESLFTELEEKQTELGIASYGVSVTTMEEVFLRVSKLVDSSIDLQAIQLPTLKYKKNTEDTEDSENLDDSSELELKSLSKKKSHVKLNTGFCLHCQQFFAMLVKKIMYSWREWKILVAQILLPLICTALGLTAINYSKISDAPAPSLKLSLNVYGKTFVPYNFSGTSLDPKLKKIFLQTLNNDGHTPIPVTGNLDKELLSKAKENENFDNYYLIAFSFKQYGNHTLITAFFNNQAFHTPSIVVSVIDNILFKLLSGPQASITVFNHPQPRSELQIKNDQYFGGSLAFDIAIHLLYGMGSLASTFSIVAVSERVIKAKHIQFVSGVYAFNFWLSSLLWDLIIFFIPCLLLLGLFKIFDVQAFVEDNHSADILLILMLYGWSVIPLMYLMSFFFMASVTAFIRLVMFNFFSGIVTLIVLHILNIKELQLEKLAKFLERLFFLLPSHNLGMTIKTFINNFDTKKYCTSSDLTFFNCEILSIKYEDDFYAWETPGIGKFLISQVASGFFFFKLLLFIEANILWRMKILLSHLFRARNWAQVHSKESDFSIDEEVEQERKKIEESFSELLQSTPLVIKQLTKVYGRRVRLLAVNRISLTVQKGECFGLLGFNGAGKTTTFKMLTGDETITSGTAYIDGYNIITHIKKVQQRIGYCPQFDALLDYMTGHETLVMYARLHGIPEHHINSLVKDMLQGLLLEVHSDKLIKTYSGGNKRKLSAGIALIGEPSVVFLDEPSTGMDPVARRLLWDAITRSRESGKAIVITSHSMEECEALCTRLSIMVKGQLKCIGSPQYLKNKFGSGYTLLAKIKSSNEKDNMTIFKKFIEETFPGSILEDEHQGIVHYHLPFRDLNWAKVFGILEKNKDQYELDDYSISQISLEQIFMNFFRIQQLSEEEG</sequence>
<keyword evidence="8" id="KW-0445">Lipid transport</keyword>
<feature type="transmembrane region" description="Helical" evidence="12">
    <location>
        <begin position="429"/>
        <end position="450"/>
    </location>
</feature>
<dbReference type="SUPFAM" id="SSF52540">
    <property type="entry name" value="P-loop containing nucleoside triphosphate hydrolases"/>
    <property type="match status" value="2"/>
</dbReference>
<dbReference type="GO" id="GO:0016020">
    <property type="term" value="C:membrane"/>
    <property type="evidence" value="ECO:0007669"/>
    <property type="project" value="InterPro"/>
</dbReference>
<keyword evidence="7 12" id="KW-1133">Transmembrane helix</keyword>
<evidence type="ECO:0000256" key="6">
    <source>
        <dbReference type="ARBA" id="ARBA00022840"/>
    </source>
</evidence>
<dbReference type="Proteomes" id="UP000007648">
    <property type="component" value="Unassembled WGS sequence"/>
</dbReference>
<feature type="transmembrane region" description="Helical" evidence="12">
    <location>
        <begin position="287"/>
        <end position="309"/>
    </location>
</feature>
<dbReference type="InterPro" id="IPR056264">
    <property type="entry name" value="R2_ABCA1-4-like"/>
</dbReference>
<evidence type="ECO:0000256" key="12">
    <source>
        <dbReference type="SAM" id="Phobius"/>
    </source>
</evidence>
<keyword evidence="10" id="KW-0325">Glycoprotein</keyword>
<gene>
    <name evidence="14" type="primary">LOC100917056</name>
</gene>
<reference evidence="14 15" key="1">
    <citation type="journal article" date="2011" name="Proc. Natl. Acad. Sci. U.S.A.">
        <title>Genetic diversity and population structure of the endangered marsupial Sarcophilus harrisii (Tasmanian devil).</title>
        <authorList>
            <person name="Miller W."/>
            <person name="Hayes V.M."/>
            <person name="Ratan A."/>
            <person name="Petersen D.C."/>
            <person name="Wittekindt N.E."/>
            <person name="Miller J."/>
            <person name="Walenz B."/>
            <person name="Knight J."/>
            <person name="Qi J."/>
            <person name="Zhao F."/>
            <person name="Wang Q."/>
            <person name="Bedoya-Reina O.C."/>
            <person name="Katiyar N."/>
            <person name="Tomsho L.P."/>
            <person name="Kasson L.M."/>
            <person name="Hardie R.A."/>
            <person name="Woodbridge P."/>
            <person name="Tindall E.A."/>
            <person name="Bertelsen M.F."/>
            <person name="Dixon D."/>
            <person name="Pyecroft S."/>
            <person name="Helgen K.M."/>
            <person name="Lesk A.M."/>
            <person name="Pringle T.H."/>
            <person name="Patterson N."/>
            <person name="Zhang Y."/>
            <person name="Kreiss A."/>
            <person name="Woods G.M."/>
            <person name="Jones M.E."/>
            <person name="Schuster S.C."/>
        </authorList>
    </citation>
    <scope>NUCLEOTIDE SEQUENCE [LARGE SCALE GENOMIC DNA]</scope>
</reference>
<feature type="transmembrane region" description="Helical" evidence="12">
    <location>
        <begin position="369"/>
        <end position="389"/>
    </location>
</feature>
<dbReference type="CDD" id="cd03263">
    <property type="entry name" value="ABC_subfamily_A"/>
    <property type="match status" value="2"/>
</dbReference>
<dbReference type="Ensembl" id="ENSSHAT00000001009.2">
    <property type="protein sequence ID" value="ENSSHAP00000000996.2"/>
    <property type="gene ID" value="ENSSHAG00000000892.2"/>
</dbReference>
<feature type="transmembrane region" description="Helical" evidence="12">
    <location>
        <begin position="1199"/>
        <end position="1221"/>
    </location>
</feature>
<protein>
    <recommendedName>
        <fullName evidence="13">ABC transporter domain-containing protein</fullName>
    </recommendedName>
</protein>
<evidence type="ECO:0000259" key="13">
    <source>
        <dbReference type="PROSITE" id="PS50893"/>
    </source>
</evidence>
<organism evidence="14 15">
    <name type="scientific">Sarcophilus harrisii</name>
    <name type="common">Tasmanian devil</name>
    <name type="synonym">Sarcophilus laniarius</name>
    <dbReference type="NCBI Taxonomy" id="9305"/>
    <lineage>
        <taxon>Eukaryota</taxon>
        <taxon>Metazoa</taxon>
        <taxon>Chordata</taxon>
        <taxon>Craniata</taxon>
        <taxon>Vertebrata</taxon>
        <taxon>Euteleostomi</taxon>
        <taxon>Mammalia</taxon>
        <taxon>Metatheria</taxon>
        <taxon>Dasyuromorphia</taxon>
        <taxon>Dasyuridae</taxon>
        <taxon>Sarcophilus</taxon>
    </lineage>
</organism>
<comment type="catalytic activity">
    <reaction evidence="11">
        <text>cholesterol(in) + ATP + H2O = cholesterol(out) + ADP + phosphate + H(+)</text>
        <dbReference type="Rhea" id="RHEA:39051"/>
        <dbReference type="ChEBI" id="CHEBI:15377"/>
        <dbReference type="ChEBI" id="CHEBI:15378"/>
        <dbReference type="ChEBI" id="CHEBI:16113"/>
        <dbReference type="ChEBI" id="CHEBI:30616"/>
        <dbReference type="ChEBI" id="CHEBI:43474"/>
        <dbReference type="ChEBI" id="CHEBI:456216"/>
    </reaction>
    <physiologicalReaction direction="left-to-right" evidence="11">
        <dbReference type="Rhea" id="RHEA:39052"/>
    </physiologicalReaction>
</comment>
<dbReference type="InterPro" id="IPR027417">
    <property type="entry name" value="P-loop_NTPase"/>
</dbReference>
<feature type="transmembrane region" description="Helical" evidence="12">
    <location>
        <begin position="330"/>
        <end position="354"/>
    </location>
</feature>
<dbReference type="eggNOG" id="KOG0059">
    <property type="taxonomic scope" value="Eukaryota"/>
</dbReference>
<dbReference type="InterPro" id="IPR003439">
    <property type="entry name" value="ABC_transporter-like_ATP-bd"/>
</dbReference>
<feature type="domain" description="ABC transporter" evidence="13">
    <location>
        <begin position="554"/>
        <end position="787"/>
    </location>
</feature>
<feature type="transmembrane region" description="Helical" evidence="12">
    <location>
        <begin position="50"/>
        <end position="70"/>
    </location>
</feature>
<keyword evidence="15" id="KW-1185">Reference proteome</keyword>